<proteinExistence type="predicted"/>
<dbReference type="InterPro" id="IPR045659">
    <property type="entry name" value="LptD_2"/>
</dbReference>
<evidence type="ECO:0000259" key="2">
    <source>
        <dbReference type="Pfam" id="PF19838"/>
    </source>
</evidence>
<feature type="domain" description="LPS-assembly protein LptD central" evidence="2">
    <location>
        <begin position="246"/>
        <end position="726"/>
    </location>
</feature>
<dbReference type="InterPro" id="IPR050218">
    <property type="entry name" value="LptD"/>
</dbReference>
<dbReference type="EMBL" id="QEKY01000009">
    <property type="protein sequence ID" value="PVZ09331.1"/>
    <property type="molecule type" value="Genomic_DNA"/>
</dbReference>
<dbReference type="Pfam" id="PF19838">
    <property type="entry name" value="LptD_2"/>
    <property type="match status" value="1"/>
</dbReference>
<feature type="region of interest" description="Disordered" evidence="1">
    <location>
        <begin position="785"/>
        <end position="821"/>
    </location>
</feature>
<sequence length="955" mass="108182">MRITNLCLQLSRMLPIVLVGLLCATLFAAERPAVSMAGLPSHREAFISDTTDSPQSTAKDSLPAIPANSPDTTLIDSIPADTLAVAVQDSVFDDEFELEDIVEYEAQDSIVLLGQNRAYLFGKSYVSYQQSRLEANFMYLNTDSSTVYTHYVLDSVGYPTAFPQFKDGEQSFEAKSFTYNFRTEKGIINGVITQQGEGYLTAEKTKKMKDNIMFMQGGRYTTCDHHDHPHFYINLSKAKVHPEKDIVTGPVNLVIADMPLPIGLPFGYFPFSSKYSSGILMPTYGEDSRYGFYLRNGGYYFAFSDYVDLALRGEIFSLGSWGLSAQSQYKKRYKFSGSFEANYLVSKSGDKFVPGDYNKTTSFNVRWTHSQDPKANPLQTLSANVNFATGSYFQNSINTTYNVDARTATTRSSAVSYSRKFPGTPFSITGSMDISQNMRDSTVSLTLPNLSISMSTRYPFRRRTRVGPERWYEKLSVGYSGQLRNTILTKEKDLLNSNLVRDWKNGMRHTVPVSLTVPVLDYINLTLGFNYNEWWYTKGIRRAWNEEKKAFLPSDTTYKFHRLYDYSLSAGLSTTLYGMFKPWKPFSLGGNLIMIRHRFTPSISFSYTPDFTKPRYGFWEYLEQTDQSGMLHTLLYSPFSEQVFGAPSQGNAGAINFAFDNNLEAKIKSKSDSTGIKKISLIDQFSWSTSYNMFADSIRWSNITASLALRFSKDFTLRLSGLFDPYLTKYYYGADGKVVPYKSNDLRIANGKGLARLISTGTSFSYTLNKESLTKLLGLFGGGDKDKKKYNNPPPPSSGNNEDAEATENAQPEGGSLLTRNRQGGVVDEDGYFKFDIPWSLSFDYSWNIAMDYNRYNLTKMEYDYRTMQNLSFRGHIQPTPNWTLSFNANYSFDIKKITSLTCNITRDMHCWAISASFIPIGAYKSYSFVISVKSSLLQDLKWQENNRPVANTWY</sequence>
<evidence type="ECO:0000313" key="3">
    <source>
        <dbReference type="EMBL" id="PVZ09331.1"/>
    </source>
</evidence>
<evidence type="ECO:0000313" key="4">
    <source>
        <dbReference type="Proteomes" id="UP000245462"/>
    </source>
</evidence>
<keyword evidence="4" id="KW-1185">Reference proteome</keyword>
<accession>A0A2U1FAW7</accession>
<gene>
    <name evidence="3" type="ORF">C7382_10974</name>
</gene>
<dbReference type="PANTHER" id="PTHR30189:SF1">
    <property type="entry name" value="LPS-ASSEMBLY PROTEIN LPTD"/>
    <property type="match status" value="1"/>
</dbReference>
<name>A0A2U1FAW7_9PORP</name>
<evidence type="ECO:0000256" key="1">
    <source>
        <dbReference type="SAM" id="MobiDB-lite"/>
    </source>
</evidence>
<dbReference type="Proteomes" id="UP000245462">
    <property type="component" value="Unassembled WGS sequence"/>
</dbReference>
<reference evidence="3 4" key="1">
    <citation type="submission" date="2018-04" db="EMBL/GenBank/DDBJ databases">
        <title>Genomic Encyclopedia of Type Strains, Phase IV (KMG-IV): sequencing the most valuable type-strain genomes for metagenomic binning, comparative biology and taxonomic classification.</title>
        <authorList>
            <person name="Goeker M."/>
        </authorList>
    </citation>
    <scope>NUCLEOTIDE SEQUENCE [LARGE SCALE GENOMIC DNA]</scope>
    <source>
        <strain evidence="3 4">DSM 28520</strain>
    </source>
</reference>
<dbReference type="RefSeq" id="WP_116679492.1">
    <property type="nucleotide sequence ID" value="NZ_JBGYUN010000137.1"/>
</dbReference>
<organism evidence="3 4">
    <name type="scientific">Porphyromonas loveana</name>
    <dbReference type="NCBI Taxonomy" id="1884669"/>
    <lineage>
        <taxon>Bacteria</taxon>
        <taxon>Pseudomonadati</taxon>
        <taxon>Bacteroidota</taxon>
        <taxon>Bacteroidia</taxon>
        <taxon>Bacteroidales</taxon>
        <taxon>Porphyromonadaceae</taxon>
        <taxon>Porphyromonas</taxon>
    </lineage>
</organism>
<dbReference type="OrthoDB" id="9802320at2"/>
<dbReference type="GeneID" id="94550960"/>
<dbReference type="AlphaFoldDB" id="A0A2U1FAW7"/>
<dbReference type="GO" id="GO:0009279">
    <property type="term" value="C:cell outer membrane"/>
    <property type="evidence" value="ECO:0007669"/>
    <property type="project" value="TreeGrafter"/>
</dbReference>
<comment type="caution">
    <text evidence="3">The sequence shown here is derived from an EMBL/GenBank/DDBJ whole genome shotgun (WGS) entry which is preliminary data.</text>
</comment>
<dbReference type="GO" id="GO:1990351">
    <property type="term" value="C:transporter complex"/>
    <property type="evidence" value="ECO:0007669"/>
    <property type="project" value="TreeGrafter"/>
</dbReference>
<dbReference type="PANTHER" id="PTHR30189">
    <property type="entry name" value="LPS-ASSEMBLY PROTEIN"/>
    <property type="match status" value="1"/>
</dbReference>
<protein>
    <recommendedName>
        <fullName evidence="2">LPS-assembly protein LptD central domain-containing protein</fullName>
    </recommendedName>
</protein>